<dbReference type="PANTHER" id="PTHR24286:SF384">
    <property type="entry name" value="P450, PUTATIVE (EUROFUNG)-RELATED"/>
    <property type="match status" value="1"/>
</dbReference>
<dbReference type="EMBL" id="LGRX02032108">
    <property type="protein sequence ID" value="KAK3244218.1"/>
    <property type="molecule type" value="Genomic_DNA"/>
</dbReference>
<evidence type="ECO:0000256" key="2">
    <source>
        <dbReference type="ARBA" id="ARBA00022617"/>
    </source>
</evidence>
<evidence type="ECO:0000313" key="9">
    <source>
        <dbReference type="Proteomes" id="UP001190700"/>
    </source>
</evidence>
<evidence type="ECO:0000256" key="3">
    <source>
        <dbReference type="ARBA" id="ARBA00022723"/>
    </source>
</evidence>
<keyword evidence="2" id="KW-0349">Heme</keyword>
<dbReference type="GO" id="GO:0005506">
    <property type="term" value="F:iron ion binding"/>
    <property type="evidence" value="ECO:0007669"/>
    <property type="project" value="InterPro"/>
</dbReference>
<protein>
    <recommendedName>
        <fullName evidence="10">Cytochrome P450</fullName>
    </recommendedName>
</protein>
<dbReference type="GO" id="GO:0004497">
    <property type="term" value="F:monooxygenase activity"/>
    <property type="evidence" value="ECO:0007669"/>
    <property type="project" value="UniProtKB-KW"/>
</dbReference>
<feature type="transmembrane region" description="Helical" evidence="7">
    <location>
        <begin position="26"/>
        <end position="51"/>
    </location>
</feature>
<evidence type="ECO:0000256" key="5">
    <source>
        <dbReference type="ARBA" id="ARBA00023004"/>
    </source>
</evidence>
<keyword evidence="7" id="KW-0472">Membrane</keyword>
<evidence type="ECO:0008006" key="10">
    <source>
        <dbReference type="Google" id="ProtNLM"/>
    </source>
</evidence>
<dbReference type="AlphaFoldDB" id="A0AAE0BXW7"/>
<gene>
    <name evidence="8" type="ORF">CYMTET_46162</name>
</gene>
<keyword evidence="5" id="KW-0408">Iron</keyword>
<keyword evidence="7" id="KW-0812">Transmembrane</keyword>
<evidence type="ECO:0000256" key="6">
    <source>
        <dbReference type="ARBA" id="ARBA00023033"/>
    </source>
</evidence>
<dbReference type="GO" id="GO:0016705">
    <property type="term" value="F:oxidoreductase activity, acting on paired donors, with incorporation or reduction of molecular oxygen"/>
    <property type="evidence" value="ECO:0007669"/>
    <property type="project" value="InterPro"/>
</dbReference>
<keyword evidence="3" id="KW-0479">Metal-binding</keyword>
<evidence type="ECO:0000313" key="8">
    <source>
        <dbReference type="EMBL" id="KAK3244218.1"/>
    </source>
</evidence>
<organism evidence="8 9">
    <name type="scientific">Cymbomonas tetramitiformis</name>
    <dbReference type="NCBI Taxonomy" id="36881"/>
    <lineage>
        <taxon>Eukaryota</taxon>
        <taxon>Viridiplantae</taxon>
        <taxon>Chlorophyta</taxon>
        <taxon>Pyramimonadophyceae</taxon>
        <taxon>Pyramimonadales</taxon>
        <taxon>Pyramimonadaceae</taxon>
        <taxon>Cymbomonas</taxon>
    </lineage>
</organism>
<accession>A0AAE0BXW7</accession>
<comment type="similarity">
    <text evidence="1">Belongs to the cytochrome P450 family.</text>
</comment>
<dbReference type="PANTHER" id="PTHR24286">
    <property type="entry name" value="CYTOCHROME P450 26"/>
    <property type="match status" value="1"/>
</dbReference>
<dbReference type="Gene3D" id="1.10.630.10">
    <property type="entry name" value="Cytochrome P450"/>
    <property type="match status" value="1"/>
</dbReference>
<sequence length="357" mass="39143">MVRASSTARNGNQLEQLVLESGLFRFFWALIKLAGDIILKTLYMGVALAIALKGFDMSIPILEYFGIPLDLYEAIAAFITASAVAVLAFGVVRRRSYQGKLPPGSLGVPFVGEIFAKMAPAGMYAFDRAAKRGSIFKANIMGRSAIIMSGPKNLEFILESEKKGLMENDFNSTSWKRLMRSEVGTVVGSEEHARQRRILQAAFTKRSAKAYYPTVQKEMRGACKTWSELGGSFDAHPVVSQTVFRAVGKVLLGEIIGSDRILSKLYGLYEEWLKGFTSVLPVELKGLTAFGKAMQARRDIQEALDTVIEERAKCSELELLAKGNGSVATVQACIVEYIIHEALTPAACIVEDIIHEA</sequence>
<dbReference type="SUPFAM" id="SSF48264">
    <property type="entry name" value="Cytochrome P450"/>
    <property type="match status" value="1"/>
</dbReference>
<evidence type="ECO:0000256" key="7">
    <source>
        <dbReference type="SAM" id="Phobius"/>
    </source>
</evidence>
<keyword evidence="4" id="KW-0560">Oxidoreductase</keyword>
<dbReference type="InterPro" id="IPR001128">
    <property type="entry name" value="Cyt_P450"/>
</dbReference>
<dbReference type="GO" id="GO:0016125">
    <property type="term" value="P:sterol metabolic process"/>
    <property type="evidence" value="ECO:0007669"/>
    <property type="project" value="TreeGrafter"/>
</dbReference>
<dbReference type="InterPro" id="IPR036396">
    <property type="entry name" value="Cyt_P450_sf"/>
</dbReference>
<name>A0AAE0BXW7_9CHLO</name>
<keyword evidence="6" id="KW-0503">Monooxygenase</keyword>
<dbReference type="Proteomes" id="UP001190700">
    <property type="component" value="Unassembled WGS sequence"/>
</dbReference>
<keyword evidence="9" id="KW-1185">Reference proteome</keyword>
<dbReference type="GO" id="GO:0020037">
    <property type="term" value="F:heme binding"/>
    <property type="evidence" value="ECO:0007669"/>
    <property type="project" value="InterPro"/>
</dbReference>
<keyword evidence="7" id="KW-1133">Transmembrane helix</keyword>
<reference evidence="8 9" key="1">
    <citation type="journal article" date="2015" name="Genome Biol. Evol.">
        <title>Comparative Genomics of a Bacterivorous Green Alga Reveals Evolutionary Causalities and Consequences of Phago-Mixotrophic Mode of Nutrition.</title>
        <authorList>
            <person name="Burns J.A."/>
            <person name="Paasch A."/>
            <person name="Narechania A."/>
            <person name="Kim E."/>
        </authorList>
    </citation>
    <scope>NUCLEOTIDE SEQUENCE [LARGE SCALE GENOMIC DNA]</scope>
    <source>
        <strain evidence="8 9">PLY_AMNH</strain>
    </source>
</reference>
<evidence type="ECO:0000256" key="1">
    <source>
        <dbReference type="ARBA" id="ARBA00010617"/>
    </source>
</evidence>
<evidence type="ECO:0000256" key="4">
    <source>
        <dbReference type="ARBA" id="ARBA00023002"/>
    </source>
</evidence>
<proteinExistence type="inferred from homology"/>
<comment type="caution">
    <text evidence="8">The sequence shown here is derived from an EMBL/GenBank/DDBJ whole genome shotgun (WGS) entry which is preliminary data.</text>
</comment>
<dbReference type="Pfam" id="PF00067">
    <property type="entry name" value="p450"/>
    <property type="match status" value="1"/>
</dbReference>
<feature type="transmembrane region" description="Helical" evidence="7">
    <location>
        <begin position="71"/>
        <end position="92"/>
    </location>
</feature>